<dbReference type="EMBL" id="CCKQ01005404">
    <property type="protein sequence ID" value="CDW76628.1"/>
    <property type="molecule type" value="Genomic_DNA"/>
</dbReference>
<dbReference type="AlphaFoldDB" id="A0A078A2W9"/>
<evidence type="ECO:0000313" key="2">
    <source>
        <dbReference type="EMBL" id="CDW76628.1"/>
    </source>
</evidence>
<evidence type="ECO:0000313" key="3">
    <source>
        <dbReference type="Proteomes" id="UP000039865"/>
    </source>
</evidence>
<sequence>MYHQNSLLTMINKKDSYNLNKANMRQEVNQKQDLELSAMSYDDLLFQQSEYQEDLNVESEDSKNIEEKIQLAKNQLNKLNDQQKLNLFKGMAKRIKQLKQNIRDIKMSSKRISKKHNIYVKHQQMVIASEQKQLAGLKIISPSQAIINSQHNSSSYQEIKNIEKITQFEKAKTQQQGFSSKNENNGGNQWIMNFGIVQHSP</sequence>
<keyword evidence="3" id="KW-1185">Reference proteome</keyword>
<dbReference type="InParanoid" id="A0A078A2W9"/>
<accession>A0A078A2W9</accession>
<proteinExistence type="predicted"/>
<gene>
    <name evidence="2" type="primary">Contig12582.g13422</name>
    <name evidence="2" type="ORF">STYLEM_5589</name>
</gene>
<keyword evidence="1" id="KW-0175">Coiled coil</keyword>
<feature type="coiled-coil region" evidence="1">
    <location>
        <begin position="14"/>
        <end position="115"/>
    </location>
</feature>
<protein>
    <submittedName>
        <fullName evidence="2">Uncharacterized protein</fullName>
    </submittedName>
</protein>
<name>A0A078A2W9_STYLE</name>
<dbReference type="Proteomes" id="UP000039865">
    <property type="component" value="Unassembled WGS sequence"/>
</dbReference>
<organism evidence="2 3">
    <name type="scientific">Stylonychia lemnae</name>
    <name type="common">Ciliate</name>
    <dbReference type="NCBI Taxonomy" id="5949"/>
    <lineage>
        <taxon>Eukaryota</taxon>
        <taxon>Sar</taxon>
        <taxon>Alveolata</taxon>
        <taxon>Ciliophora</taxon>
        <taxon>Intramacronucleata</taxon>
        <taxon>Spirotrichea</taxon>
        <taxon>Stichotrichia</taxon>
        <taxon>Sporadotrichida</taxon>
        <taxon>Oxytrichidae</taxon>
        <taxon>Stylonychinae</taxon>
        <taxon>Stylonychia</taxon>
    </lineage>
</organism>
<evidence type="ECO:0000256" key="1">
    <source>
        <dbReference type="SAM" id="Coils"/>
    </source>
</evidence>
<reference evidence="2 3" key="1">
    <citation type="submission" date="2014-06" db="EMBL/GenBank/DDBJ databases">
        <authorList>
            <person name="Swart Estienne"/>
        </authorList>
    </citation>
    <scope>NUCLEOTIDE SEQUENCE [LARGE SCALE GENOMIC DNA]</scope>
    <source>
        <strain evidence="2 3">130c</strain>
    </source>
</reference>